<keyword evidence="5" id="KW-1185">Reference proteome</keyword>
<keyword evidence="1" id="KW-0880">Kelch repeat</keyword>
<protein>
    <submittedName>
        <fullName evidence="6">Kelch-like protein 18</fullName>
    </submittedName>
</protein>
<evidence type="ECO:0000313" key="6">
    <source>
        <dbReference type="WBParaSite" id="SSLN_0000933101-mRNA-1"/>
    </source>
</evidence>
<evidence type="ECO:0000256" key="3">
    <source>
        <dbReference type="SAM" id="MobiDB-lite"/>
    </source>
</evidence>
<gene>
    <name evidence="4" type="ORF">SSLN_LOCUS8987</name>
</gene>
<dbReference type="AlphaFoldDB" id="A0A183SXN9"/>
<dbReference type="PANTHER" id="PTHR45632">
    <property type="entry name" value="LD33804P"/>
    <property type="match status" value="1"/>
</dbReference>
<accession>A0A183SXN9</accession>
<proteinExistence type="predicted"/>
<dbReference type="InterPro" id="IPR036691">
    <property type="entry name" value="Endo/exonu/phosph_ase_sf"/>
</dbReference>
<evidence type="ECO:0000313" key="4">
    <source>
        <dbReference type="EMBL" id="VDL95372.1"/>
    </source>
</evidence>
<dbReference type="Proteomes" id="UP000275846">
    <property type="component" value="Unassembled WGS sequence"/>
</dbReference>
<dbReference type="WBParaSite" id="SSLN_0000933101-mRNA-1">
    <property type="protein sequence ID" value="SSLN_0000933101-mRNA-1"/>
    <property type="gene ID" value="SSLN_0000933101"/>
</dbReference>
<dbReference type="SUPFAM" id="SSF56219">
    <property type="entry name" value="DNase I-like"/>
    <property type="match status" value="1"/>
</dbReference>
<name>A0A183SXN9_SCHSO</name>
<keyword evidence="2" id="KW-0677">Repeat</keyword>
<dbReference type="InterPro" id="IPR006652">
    <property type="entry name" value="Kelch_1"/>
</dbReference>
<evidence type="ECO:0000313" key="5">
    <source>
        <dbReference type="Proteomes" id="UP000275846"/>
    </source>
</evidence>
<dbReference type="STRING" id="70667.A0A183SXN9"/>
<dbReference type="Pfam" id="PF01344">
    <property type="entry name" value="Kelch_1"/>
    <property type="match status" value="1"/>
</dbReference>
<dbReference type="OrthoDB" id="45365at2759"/>
<reference evidence="6" key="1">
    <citation type="submission" date="2016-06" db="UniProtKB">
        <authorList>
            <consortium name="WormBaseParasite"/>
        </authorList>
    </citation>
    <scope>IDENTIFICATION</scope>
</reference>
<dbReference type="SMART" id="SM00612">
    <property type="entry name" value="Kelch"/>
    <property type="match status" value="2"/>
</dbReference>
<dbReference type="SUPFAM" id="SSF117281">
    <property type="entry name" value="Kelch motif"/>
    <property type="match status" value="1"/>
</dbReference>
<evidence type="ECO:0000256" key="1">
    <source>
        <dbReference type="ARBA" id="ARBA00022441"/>
    </source>
</evidence>
<organism evidence="6">
    <name type="scientific">Schistocephalus solidus</name>
    <name type="common">Tapeworm</name>
    <dbReference type="NCBI Taxonomy" id="70667"/>
    <lineage>
        <taxon>Eukaryota</taxon>
        <taxon>Metazoa</taxon>
        <taxon>Spiralia</taxon>
        <taxon>Lophotrochozoa</taxon>
        <taxon>Platyhelminthes</taxon>
        <taxon>Cestoda</taxon>
        <taxon>Eucestoda</taxon>
        <taxon>Diphyllobothriidea</taxon>
        <taxon>Diphyllobothriidae</taxon>
        <taxon>Schistocephalus</taxon>
    </lineage>
</organism>
<feature type="region of interest" description="Disordered" evidence="3">
    <location>
        <begin position="1"/>
        <end position="40"/>
    </location>
</feature>
<dbReference type="Gene3D" id="2.120.10.80">
    <property type="entry name" value="Kelch-type beta propeller"/>
    <property type="match status" value="1"/>
</dbReference>
<dbReference type="EMBL" id="UYSU01034969">
    <property type="protein sequence ID" value="VDL95372.1"/>
    <property type="molecule type" value="Genomic_DNA"/>
</dbReference>
<sequence length="433" mass="48173">MAHKSQNTRSKKLKQTTITPVPFPVPHRPGCSDNPRSNRPERRTALVARELTRYKVDIAGLSETRFSEQGQLEVGAGYTFFSSGRPKAERRDAGVAFVIRNDIVGLFEVTAASSSSSSSSSYSSIFSFAYMLNAILLKEMPAPRMQERTGRLLLIGGCMLEDSSENATCEVDELDPRTGNWAALEAMMARRTYGHTATTVRVEGQQGVKDEEVIVVCGGRDEQENALASCELYVPPENFWYKLPDMQKKRSWTAAAALPDGRLFLFGGVGSNNSVEFCCLRDWRTARSSTTDAFWREAAPMNWCSEERYGLAATAFRQDIIVAGGAPKNEQAVQVFHPPAYAAIGEDALGQWTRLEQQKLNKERVVFSLLVHRGRIFALGSCFSDPAAQNSVEEFVPTEDNRTGTWKSGFESWKWVERPVPKNISKIWNATVA</sequence>
<reference evidence="4 5" key="2">
    <citation type="submission" date="2018-11" db="EMBL/GenBank/DDBJ databases">
        <authorList>
            <consortium name="Pathogen Informatics"/>
        </authorList>
    </citation>
    <scope>NUCLEOTIDE SEQUENCE [LARGE SCALE GENOMIC DNA]</scope>
    <source>
        <strain evidence="4 5">NST_G2</strain>
    </source>
</reference>
<dbReference type="PANTHER" id="PTHR45632:SF3">
    <property type="entry name" value="KELCH-LIKE PROTEIN 32"/>
    <property type="match status" value="1"/>
</dbReference>
<dbReference type="InterPro" id="IPR015915">
    <property type="entry name" value="Kelch-typ_b-propeller"/>
</dbReference>
<dbReference type="Gene3D" id="3.60.10.10">
    <property type="entry name" value="Endonuclease/exonuclease/phosphatase"/>
    <property type="match status" value="1"/>
</dbReference>
<evidence type="ECO:0000256" key="2">
    <source>
        <dbReference type="ARBA" id="ARBA00022737"/>
    </source>
</evidence>